<dbReference type="Proteomes" id="UP001345219">
    <property type="component" value="Chromosome 1"/>
</dbReference>
<dbReference type="Pfam" id="PF13920">
    <property type="entry name" value="zf-C3HC4_3"/>
    <property type="match status" value="1"/>
</dbReference>
<keyword evidence="2 4" id="KW-0863">Zinc-finger</keyword>
<dbReference type="CDD" id="cd16649">
    <property type="entry name" value="mRING-HC-C3HC5_CGRF1-like"/>
    <property type="match status" value="1"/>
</dbReference>
<dbReference type="AlphaFoldDB" id="A0AAN7GR16"/>
<evidence type="ECO:0000256" key="5">
    <source>
        <dbReference type="SAM" id="Coils"/>
    </source>
</evidence>
<proteinExistence type="predicted"/>
<dbReference type="PROSITE" id="PS50089">
    <property type="entry name" value="ZF_RING_2"/>
    <property type="match status" value="1"/>
</dbReference>
<dbReference type="InterPro" id="IPR013083">
    <property type="entry name" value="Znf_RING/FYVE/PHD"/>
</dbReference>
<feature type="region of interest" description="Disordered" evidence="6">
    <location>
        <begin position="240"/>
        <end position="268"/>
    </location>
</feature>
<feature type="compositionally biased region" description="Basic and acidic residues" evidence="6">
    <location>
        <begin position="240"/>
        <end position="250"/>
    </location>
</feature>
<dbReference type="InterPro" id="IPR001841">
    <property type="entry name" value="Znf_RING"/>
</dbReference>
<gene>
    <name evidence="8" type="ORF">SAY87_000035</name>
</gene>
<evidence type="ECO:0000259" key="7">
    <source>
        <dbReference type="PROSITE" id="PS50089"/>
    </source>
</evidence>
<accession>A0AAN7GR16</accession>
<protein>
    <recommendedName>
        <fullName evidence="7">RING-type domain-containing protein</fullName>
    </recommendedName>
</protein>
<keyword evidence="9" id="KW-1185">Reference proteome</keyword>
<evidence type="ECO:0000256" key="6">
    <source>
        <dbReference type="SAM" id="MobiDB-lite"/>
    </source>
</evidence>
<dbReference type="PIRSF" id="PIRSF036836">
    <property type="entry name" value="RNase_bind_SBP1"/>
    <property type="match status" value="1"/>
</dbReference>
<dbReference type="EMBL" id="JAXIOK010000023">
    <property type="protein sequence ID" value="KAK4742034.1"/>
    <property type="molecule type" value="Genomic_DNA"/>
</dbReference>
<keyword evidence="1" id="KW-0479">Metal-binding</keyword>
<sequence>MAVQAQYPSNVLHFNRNGQEGQDCSLQGHPGGMFLDHSHAMLNNGEATTSQRKRVREICGGSTENNIAGPSPSLNVHCFPTQPKQPPQLIEPSHLHNKSVSTGLRLSFADQKNHHQHLQHQRVVDNSSGMMYMFEEDLAAHVKQQREEIDQFIRAQEEQLRHTIAQKMQMHYHTLLGMAEEALARRLREKEAEVEKAKRKNTELQARAAHLVAQAQVWQARARSQEAAAASLRAHLEQAMRGGAHERKVDVSGSDDQSAEDAESVYVDPNRASAESGLTCRACRKRGATVLMLPCRHLSACTECDRAAHVCPLCSRSRSSSIEVYLP</sequence>
<evidence type="ECO:0000256" key="2">
    <source>
        <dbReference type="ARBA" id="ARBA00022771"/>
    </source>
</evidence>
<keyword evidence="5" id="KW-0175">Coiled coil</keyword>
<evidence type="ECO:0000256" key="1">
    <source>
        <dbReference type="ARBA" id="ARBA00022723"/>
    </source>
</evidence>
<reference evidence="8 9" key="1">
    <citation type="journal article" date="2023" name="Hortic Res">
        <title>Pangenome of water caltrop reveals structural variations and asymmetric subgenome divergence after allopolyploidization.</title>
        <authorList>
            <person name="Zhang X."/>
            <person name="Chen Y."/>
            <person name="Wang L."/>
            <person name="Yuan Y."/>
            <person name="Fang M."/>
            <person name="Shi L."/>
            <person name="Lu R."/>
            <person name="Comes H.P."/>
            <person name="Ma Y."/>
            <person name="Chen Y."/>
            <person name="Huang G."/>
            <person name="Zhou Y."/>
            <person name="Zheng Z."/>
            <person name="Qiu Y."/>
        </authorList>
    </citation>
    <scope>NUCLEOTIDE SEQUENCE [LARGE SCALE GENOMIC DNA]</scope>
    <source>
        <tissue evidence="8">Roots</tissue>
    </source>
</reference>
<organism evidence="8 9">
    <name type="scientific">Trapa incisa</name>
    <dbReference type="NCBI Taxonomy" id="236973"/>
    <lineage>
        <taxon>Eukaryota</taxon>
        <taxon>Viridiplantae</taxon>
        <taxon>Streptophyta</taxon>
        <taxon>Embryophyta</taxon>
        <taxon>Tracheophyta</taxon>
        <taxon>Spermatophyta</taxon>
        <taxon>Magnoliopsida</taxon>
        <taxon>eudicotyledons</taxon>
        <taxon>Gunneridae</taxon>
        <taxon>Pentapetalae</taxon>
        <taxon>rosids</taxon>
        <taxon>malvids</taxon>
        <taxon>Myrtales</taxon>
        <taxon>Lythraceae</taxon>
        <taxon>Trapa</taxon>
    </lineage>
</organism>
<dbReference type="GO" id="GO:0004842">
    <property type="term" value="F:ubiquitin-protein transferase activity"/>
    <property type="evidence" value="ECO:0007669"/>
    <property type="project" value="TreeGrafter"/>
</dbReference>
<name>A0AAN7GR16_9MYRT</name>
<evidence type="ECO:0000256" key="4">
    <source>
        <dbReference type="PROSITE-ProRule" id="PRU00175"/>
    </source>
</evidence>
<keyword evidence="3" id="KW-0862">Zinc</keyword>
<dbReference type="GO" id="GO:0008270">
    <property type="term" value="F:zinc ion binding"/>
    <property type="evidence" value="ECO:0007669"/>
    <property type="project" value="UniProtKB-KW"/>
</dbReference>
<evidence type="ECO:0000313" key="9">
    <source>
        <dbReference type="Proteomes" id="UP001345219"/>
    </source>
</evidence>
<dbReference type="FunFam" id="3.30.40.10:FF:000239">
    <property type="entry name" value="probable BOI-related E3 ubiquitin-protein ligase 2"/>
    <property type="match status" value="1"/>
</dbReference>
<evidence type="ECO:0000256" key="3">
    <source>
        <dbReference type="ARBA" id="ARBA00022833"/>
    </source>
</evidence>
<dbReference type="PANTHER" id="PTHR42647">
    <property type="entry name" value="SBP (S-RIBONUCLEASE BINDING PROTEIN) FAMILY PROTEIN"/>
    <property type="match status" value="1"/>
</dbReference>
<feature type="coiled-coil region" evidence="5">
    <location>
        <begin position="180"/>
        <end position="214"/>
    </location>
</feature>
<comment type="caution">
    <text evidence="8">The sequence shown here is derived from an EMBL/GenBank/DDBJ whole genome shotgun (WGS) entry which is preliminary data.</text>
</comment>
<dbReference type="PANTHER" id="PTHR42647:SF5">
    <property type="entry name" value="SBP (S-RIBONUCLEASE BINDING PROTEIN) FAMILY PROTEIN"/>
    <property type="match status" value="1"/>
</dbReference>
<evidence type="ECO:0000313" key="8">
    <source>
        <dbReference type="EMBL" id="KAK4742034.1"/>
    </source>
</evidence>
<dbReference type="Gene3D" id="3.30.40.10">
    <property type="entry name" value="Zinc/RING finger domain, C3HC4 (zinc finger)"/>
    <property type="match status" value="1"/>
</dbReference>
<feature type="domain" description="RING-type" evidence="7">
    <location>
        <begin position="280"/>
        <end position="315"/>
    </location>
</feature>